<reference evidence="2 3" key="1">
    <citation type="submission" date="2015-02" db="EMBL/GenBank/DDBJ databases">
        <title>Improved understanding of the partial-nitritation anammox process through 23 genomes representing the majority of the microbial community.</title>
        <authorList>
            <person name="Speth D.R."/>
            <person name="In T Zandt M."/>
            <person name="Guerrero Cruz S."/>
            <person name="Jetten M.S."/>
            <person name="Dutilh B.E."/>
        </authorList>
    </citation>
    <scope>NUCLEOTIDE SEQUENCE [LARGE SCALE GENOMIC DNA]</scope>
    <source>
        <strain evidence="2">OLB20</strain>
    </source>
</reference>
<proteinExistence type="predicted"/>
<name>A0A136M150_9BACT</name>
<evidence type="ECO:0000313" key="3">
    <source>
        <dbReference type="Proteomes" id="UP000070457"/>
    </source>
</evidence>
<dbReference type="STRING" id="1617426.TR69_WS6001000076"/>
<evidence type="ECO:0000313" key="2">
    <source>
        <dbReference type="EMBL" id="KXK27632.1"/>
    </source>
</evidence>
<gene>
    <name evidence="2" type="ORF">TR69_WS6001000076</name>
</gene>
<dbReference type="Proteomes" id="UP000070457">
    <property type="component" value="Unassembled WGS sequence"/>
</dbReference>
<feature type="domain" description="VOC" evidence="1">
    <location>
        <begin position="5"/>
        <end position="122"/>
    </location>
</feature>
<evidence type="ECO:0000259" key="1">
    <source>
        <dbReference type="PROSITE" id="PS51819"/>
    </source>
</evidence>
<dbReference type="Pfam" id="PF00903">
    <property type="entry name" value="Glyoxalase"/>
    <property type="match status" value="1"/>
</dbReference>
<sequence length="123" mass="13509">MLADAPVHPSFSSNDLDAAKTFYSDRLGLKVIHEGDGFLVLATPGGQFMVYHKDNHKPATFTVLNFEVDDIREAASALAEAGIVFEQYEEFGTDKLGISEMGDTRMAWFTDPAGNIHALMQKV</sequence>
<accession>A0A136M150</accession>
<dbReference type="Gene3D" id="3.10.180.10">
    <property type="entry name" value="2,3-Dihydroxybiphenyl 1,2-Dioxygenase, domain 1"/>
    <property type="match status" value="1"/>
</dbReference>
<dbReference type="InterPro" id="IPR004360">
    <property type="entry name" value="Glyas_Fos-R_dOase_dom"/>
</dbReference>
<dbReference type="PROSITE" id="PS51819">
    <property type="entry name" value="VOC"/>
    <property type="match status" value="1"/>
</dbReference>
<comment type="caution">
    <text evidence="2">The sequence shown here is derived from an EMBL/GenBank/DDBJ whole genome shotgun (WGS) entry which is preliminary data.</text>
</comment>
<dbReference type="InterPro" id="IPR037523">
    <property type="entry name" value="VOC_core"/>
</dbReference>
<protein>
    <submittedName>
        <fullName evidence="2">Glyoxalase-like domain protein</fullName>
    </submittedName>
</protein>
<dbReference type="CDD" id="cd06587">
    <property type="entry name" value="VOC"/>
    <property type="match status" value="1"/>
</dbReference>
<organism evidence="2 3">
    <name type="scientific">candidate division WS6 bacterium OLB20</name>
    <dbReference type="NCBI Taxonomy" id="1617426"/>
    <lineage>
        <taxon>Bacteria</taxon>
        <taxon>Candidatus Dojkabacteria</taxon>
    </lineage>
</organism>
<dbReference type="EMBL" id="JYNZ01000001">
    <property type="protein sequence ID" value="KXK27632.1"/>
    <property type="molecule type" value="Genomic_DNA"/>
</dbReference>
<dbReference type="InterPro" id="IPR029068">
    <property type="entry name" value="Glyas_Bleomycin-R_OHBP_Dase"/>
</dbReference>
<dbReference type="SUPFAM" id="SSF54593">
    <property type="entry name" value="Glyoxalase/Bleomycin resistance protein/Dihydroxybiphenyl dioxygenase"/>
    <property type="match status" value="1"/>
</dbReference>
<dbReference type="AlphaFoldDB" id="A0A136M150"/>